<protein>
    <submittedName>
        <fullName evidence="2">Uncharacterized protein</fullName>
    </submittedName>
</protein>
<proteinExistence type="predicted"/>
<keyword evidence="3" id="KW-1185">Reference proteome</keyword>
<feature type="signal peptide" evidence="1">
    <location>
        <begin position="1"/>
        <end position="20"/>
    </location>
</feature>
<evidence type="ECO:0000313" key="2">
    <source>
        <dbReference type="EMBL" id="KAL3420074.1"/>
    </source>
</evidence>
<feature type="chain" id="PRO_5046349239" evidence="1">
    <location>
        <begin position="21"/>
        <end position="94"/>
    </location>
</feature>
<comment type="caution">
    <text evidence="2">The sequence shown here is derived from an EMBL/GenBank/DDBJ whole genome shotgun (WGS) entry which is preliminary data.</text>
</comment>
<organism evidence="2 3">
    <name type="scientific">Phlyctema vagabunda</name>
    <dbReference type="NCBI Taxonomy" id="108571"/>
    <lineage>
        <taxon>Eukaryota</taxon>
        <taxon>Fungi</taxon>
        <taxon>Dikarya</taxon>
        <taxon>Ascomycota</taxon>
        <taxon>Pezizomycotina</taxon>
        <taxon>Leotiomycetes</taxon>
        <taxon>Helotiales</taxon>
        <taxon>Dermateaceae</taxon>
        <taxon>Phlyctema</taxon>
    </lineage>
</organism>
<accession>A0ABR4P9W1</accession>
<dbReference type="EMBL" id="JBFCZG010000007">
    <property type="protein sequence ID" value="KAL3420074.1"/>
    <property type="molecule type" value="Genomic_DNA"/>
</dbReference>
<gene>
    <name evidence="2" type="ORF">PVAG01_08573</name>
</gene>
<reference evidence="2 3" key="1">
    <citation type="submission" date="2024-06" db="EMBL/GenBank/DDBJ databases">
        <title>Complete genome of Phlyctema vagabunda strain 19-DSS-EL-015.</title>
        <authorList>
            <person name="Fiorenzani C."/>
        </authorList>
    </citation>
    <scope>NUCLEOTIDE SEQUENCE [LARGE SCALE GENOMIC DNA]</scope>
    <source>
        <strain evidence="2 3">19-DSS-EL-015</strain>
    </source>
</reference>
<sequence length="94" mass="9448">MVSALVIVSAVVALIAVALGGAYVSGALDPIIEQIGFYLLKAKGEAEAKKLQAQGLKEGQDFVKGDLPGNQQANDAVKGGLDDVKGGLGGGLKI</sequence>
<dbReference type="Proteomes" id="UP001629113">
    <property type="component" value="Unassembled WGS sequence"/>
</dbReference>
<evidence type="ECO:0000313" key="3">
    <source>
        <dbReference type="Proteomes" id="UP001629113"/>
    </source>
</evidence>
<keyword evidence="1" id="KW-0732">Signal</keyword>
<evidence type="ECO:0000256" key="1">
    <source>
        <dbReference type="SAM" id="SignalP"/>
    </source>
</evidence>
<name>A0ABR4P9W1_9HELO</name>